<evidence type="ECO:0008006" key="4">
    <source>
        <dbReference type="Google" id="ProtNLM"/>
    </source>
</evidence>
<dbReference type="EMBL" id="CAJZAG010000003">
    <property type="protein sequence ID" value="CAG9169513.1"/>
    <property type="molecule type" value="Genomic_DNA"/>
</dbReference>
<sequence>MPDTRLSCPPRFSLSALFSTPDRIHATVRGYILAEALLCLAIVAMAALPLALLATRGISAAGQQRAMSGITRVVAEAAEAGIESAGRASSAIGVRIEHCGALRADASCVPGTRLAVGGSTSPTAMLPRVALWVSP</sequence>
<evidence type="ECO:0000313" key="3">
    <source>
        <dbReference type="Proteomes" id="UP000706525"/>
    </source>
</evidence>
<gene>
    <name evidence="2" type="ORF">LMG32289_01707</name>
</gene>
<feature type="transmembrane region" description="Helical" evidence="1">
    <location>
        <begin position="31"/>
        <end position="55"/>
    </location>
</feature>
<evidence type="ECO:0000313" key="2">
    <source>
        <dbReference type="EMBL" id="CAG9169513.1"/>
    </source>
</evidence>
<keyword evidence="3" id="KW-1185">Reference proteome</keyword>
<keyword evidence="1" id="KW-1133">Transmembrane helix</keyword>
<proteinExistence type="predicted"/>
<protein>
    <recommendedName>
        <fullName evidence="4">Type II secretion system protein</fullName>
    </recommendedName>
</protein>
<dbReference type="RefSeq" id="WP_223984853.1">
    <property type="nucleotide sequence ID" value="NZ_CAJZAG010000003.1"/>
</dbReference>
<accession>A0ABN7Y827</accession>
<comment type="caution">
    <text evidence="2">The sequence shown here is derived from an EMBL/GenBank/DDBJ whole genome shotgun (WGS) entry which is preliminary data.</text>
</comment>
<keyword evidence="1" id="KW-0472">Membrane</keyword>
<keyword evidence="1" id="KW-0812">Transmembrane</keyword>
<reference evidence="2 3" key="1">
    <citation type="submission" date="2021-08" db="EMBL/GenBank/DDBJ databases">
        <authorList>
            <person name="Peeters C."/>
        </authorList>
    </citation>
    <scope>NUCLEOTIDE SEQUENCE [LARGE SCALE GENOMIC DNA]</scope>
    <source>
        <strain evidence="2 3">LMG 32289</strain>
    </source>
</reference>
<dbReference type="Proteomes" id="UP000706525">
    <property type="component" value="Unassembled WGS sequence"/>
</dbReference>
<organism evidence="2 3">
    <name type="scientific">Cupriavidus pampae</name>
    <dbReference type="NCBI Taxonomy" id="659251"/>
    <lineage>
        <taxon>Bacteria</taxon>
        <taxon>Pseudomonadati</taxon>
        <taxon>Pseudomonadota</taxon>
        <taxon>Betaproteobacteria</taxon>
        <taxon>Burkholderiales</taxon>
        <taxon>Burkholderiaceae</taxon>
        <taxon>Cupriavidus</taxon>
    </lineage>
</organism>
<evidence type="ECO:0000256" key="1">
    <source>
        <dbReference type="SAM" id="Phobius"/>
    </source>
</evidence>
<name>A0ABN7Y827_9BURK</name>